<protein>
    <recommendedName>
        <fullName evidence="2">DUF4780 domain-containing protein</fullName>
    </recommendedName>
</protein>
<reference evidence="3" key="1">
    <citation type="journal article" date="2014" name="BMC Genomics">
        <title>The draft genome of the pest tephritid fruit fly Bactrocera tryoni: resources for the genomic analysis of hybridising species.</title>
        <authorList>
            <person name="Gilchrist A.S."/>
            <person name="Shearman D.C."/>
            <person name="Frommer M."/>
            <person name="Raphael K.A."/>
            <person name="Deshpande N.P."/>
            <person name="Wilkins M.R."/>
            <person name="Sherwin W.B."/>
            <person name="Sved J.A."/>
        </authorList>
    </citation>
    <scope>NUCLEOTIDE SEQUENCE</scope>
</reference>
<feature type="domain" description="DUF4780" evidence="2">
    <location>
        <begin position="340"/>
        <end position="508"/>
    </location>
</feature>
<proteinExistence type="predicted"/>
<feature type="region of interest" description="Disordered" evidence="1">
    <location>
        <begin position="45"/>
        <end position="104"/>
    </location>
</feature>
<evidence type="ECO:0000313" key="3">
    <source>
        <dbReference type="EMBL" id="AMS38358.1"/>
    </source>
</evidence>
<feature type="compositionally biased region" description="Low complexity" evidence="1">
    <location>
        <begin position="60"/>
        <end position="86"/>
    </location>
</feature>
<feature type="compositionally biased region" description="Low complexity" evidence="1">
    <location>
        <begin position="140"/>
        <end position="158"/>
    </location>
</feature>
<feature type="region of interest" description="Disordered" evidence="1">
    <location>
        <begin position="124"/>
        <end position="207"/>
    </location>
</feature>
<sequence>MICSQEVNSAVFERSLPNTGPPWEVTVALPRQGALARRTFQIPLLKNRPGGPQHGPNGRTNKMNNKNNNKQNTTTTTTTKATTIKTVDMDSSSNSTASKSGPGARRKFSFLDALSPEERALFEEHARDDDDMPSCSGTQRSASIATTANRANAAPTTPSSRIDCGEEGGFTKVESRGERKRRRQRGNIPCTPEPGRPGGHDDPRRAGMSGATLKWYLRFLQDGMTPETAEKRALSRSRGSNPSPKNAQRAGANGSSATRRRNQRRRRAKAALSEGRSEVRPAPQEAPNRTEKRKSGQITPQEPPRSKRIREDKPQEARGKSSNPNQQPTRAVSRKYSEAVRSIRMAVLPRNYPAEALGSEQQTSLQNCLVKALFVGDEYTGAFNGIFFKGGMLLVDCQDEKSATWLTETTPRLVGWNGPALCVKRGEDIPQLHSMAVFFPRSADENYDFALGLVKNQNVGLRTTAWKVVSSSVVGSGWNLNITVDDESYKYIRQKGFKLNFRFGRVVMRPWRPKATPTADKEPATGMTAAPASSAASSAGQEATAAVVAGERHESPNDPISAGQAVTTAADESRSNELPNEQEGMLPSTQELLEGLDMQVDEEIGDEDLSLIEPIL</sequence>
<evidence type="ECO:0000256" key="1">
    <source>
        <dbReference type="SAM" id="MobiDB-lite"/>
    </source>
</evidence>
<dbReference type="InterPro" id="IPR031961">
    <property type="entry name" value="DUF4780"/>
</dbReference>
<name>A0A142LX32_BACRY</name>
<dbReference type="Pfam" id="PF16012">
    <property type="entry name" value="DUF4780"/>
    <property type="match status" value="1"/>
</dbReference>
<accession>A0A142LX32</accession>
<dbReference type="EMBL" id="KU543677">
    <property type="protein sequence ID" value="AMS38358.1"/>
    <property type="molecule type" value="Genomic_DNA"/>
</dbReference>
<feature type="region of interest" description="Disordered" evidence="1">
    <location>
        <begin position="227"/>
        <end position="337"/>
    </location>
</feature>
<reference evidence="3" key="2">
    <citation type="submission" date="2016-01" db="EMBL/GenBank/DDBJ databases">
        <authorList>
            <person name="Oliw E.H."/>
        </authorList>
    </citation>
    <scope>NUCLEOTIDE SEQUENCE</scope>
</reference>
<feature type="compositionally biased region" description="Polar residues" evidence="1">
    <location>
        <begin position="89"/>
        <end position="99"/>
    </location>
</feature>
<evidence type="ECO:0000259" key="2">
    <source>
        <dbReference type="Pfam" id="PF16012"/>
    </source>
</evidence>
<dbReference type="OrthoDB" id="8045787at2759"/>
<organism evidence="3">
    <name type="scientific">Bactrocera tryoni</name>
    <name type="common">Queensland fruit fly</name>
    <name type="synonym">Tephritis tryoni</name>
    <dbReference type="NCBI Taxonomy" id="59916"/>
    <lineage>
        <taxon>Eukaryota</taxon>
        <taxon>Metazoa</taxon>
        <taxon>Ecdysozoa</taxon>
        <taxon>Arthropoda</taxon>
        <taxon>Hexapoda</taxon>
        <taxon>Insecta</taxon>
        <taxon>Pterygota</taxon>
        <taxon>Neoptera</taxon>
        <taxon>Endopterygota</taxon>
        <taxon>Diptera</taxon>
        <taxon>Brachycera</taxon>
        <taxon>Muscomorpha</taxon>
        <taxon>Tephritoidea</taxon>
        <taxon>Tephritidae</taxon>
        <taxon>Bactrocera</taxon>
        <taxon>Bactrocera</taxon>
    </lineage>
</organism>
<feature type="compositionally biased region" description="Low complexity" evidence="1">
    <location>
        <begin position="524"/>
        <end position="546"/>
    </location>
</feature>
<dbReference type="AlphaFoldDB" id="A0A142LX32"/>
<feature type="region of interest" description="Disordered" evidence="1">
    <location>
        <begin position="514"/>
        <end position="584"/>
    </location>
</feature>
<feature type="compositionally biased region" description="Polar residues" evidence="1">
    <location>
        <begin position="237"/>
        <end position="246"/>
    </location>
</feature>
<feature type="compositionally biased region" description="Basic and acidic residues" evidence="1">
    <location>
        <begin position="309"/>
        <end position="319"/>
    </location>
</feature>
<feature type="compositionally biased region" description="Basic residues" evidence="1">
    <location>
        <begin position="258"/>
        <end position="269"/>
    </location>
</feature>
<feature type="compositionally biased region" description="Polar residues" evidence="1">
    <location>
        <begin position="320"/>
        <end position="330"/>
    </location>
</feature>